<protein>
    <recommendedName>
        <fullName evidence="1">DUF4283 domain-containing protein</fullName>
    </recommendedName>
</protein>
<accession>A0ABR2E8I0</accession>
<organism evidence="2 3">
    <name type="scientific">Hibiscus sabdariffa</name>
    <name type="common">roselle</name>
    <dbReference type="NCBI Taxonomy" id="183260"/>
    <lineage>
        <taxon>Eukaryota</taxon>
        <taxon>Viridiplantae</taxon>
        <taxon>Streptophyta</taxon>
        <taxon>Embryophyta</taxon>
        <taxon>Tracheophyta</taxon>
        <taxon>Spermatophyta</taxon>
        <taxon>Magnoliopsida</taxon>
        <taxon>eudicotyledons</taxon>
        <taxon>Gunneridae</taxon>
        <taxon>Pentapetalae</taxon>
        <taxon>rosids</taxon>
        <taxon>malvids</taxon>
        <taxon>Malvales</taxon>
        <taxon>Malvaceae</taxon>
        <taxon>Malvoideae</taxon>
        <taxon>Hibiscus</taxon>
    </lineage>
</organism>
<evidence type="ECO:0000313" key="2">
    <source>
        <dbReference type="EMBL" id="KAK8554301.1"/>
    </source>
</evidence>
<dbReference type="PANTHER" id="PTHR31286:SF173">
    <property type="entry name" value="DUF4283 DOMAIN-CONTAINING PROTEIN"/>
    <property type="match status" value="1"/>
</dbReference>
<dbReference type="EMBL" id="JBBPBM010000019">
    <property type="protein sequence ID" value="KAK8554301.1"/>
    <property type="molecule type" value="Genomic_DNA"/>
</dbReference>
<dbReference type="Proteomes" id="UP001472677">
    <property type="component" value="Unassembled WGS sequence"/>
</dbReference>
<feature type="domain" description="DUF4283" evidence="1">
    <location>
        <begin position="81"/>
        <end position="149"/>
    </location>
</feature>
<dbReference type="InterPro" id="IPR025558">
    <property type="entry name" value="DUF4283"/>
</dbReference>
<comment type="caution">
    <text evidence="2">The sequence shown here is derived from an EMBL/GenBank/DDBJ whole genome shotgun (WGS) entry which is preliminary data.</text>
</comment>
<evidence type="ECO:0000259" key="1">
    <source>
        <dbReference type="Pfam" id="PF14111"/>
    </source>
</evidence>
<gene>
    <name evidence="2" type="ORF">V6N12_031266</name>
</gene>
<dbReference type="Pfam" id="PF14111">
    <property type="entry name" value="DUF4283"/>
    <property type="match status" value="1"/>
</dbReference>
<proteinExistence type="predicted"/>
<evidence type="ECO:0000313" key="3">
    <source>
        <dbReference type="Proteomes" id="UP001472677"/>
    </source>
</evidence>
<reference evidence="2 3" key="1">
    <citation type="journal article" date="2024" name="G3 (Bethesda)">
        <title>Genome assembly of Hibiscus sabdariffa L. provides insights into metabolisms of medicinal natural products.</title>
        <authorList>
            <person name="Kim T."/>
        </authorList>
    </citation>
    <scope>NUCLEOTIDE SEQUENCE [LARGE SCALE GENOMIC DNA]</scope>
    <source>
        <strain evidence="2">TK-2024</strain>
        <tissue evidence="2">Old leaves</tissue>
    </source>
</reference>
<name>A0ABR2E8I0_9ROSI</name>
<dbReference type="PANTHER" id="PTHR31286">
    <property type="entry name" value="GLYCINE-RICH CELL WALL STRUCTURAL PROTEIN 1.8-LIKE"/>
    <property type="match status" value="1"/>
</dbReference>
<keyword evidence="3" id="KW-1185">Reference proteome</keyword>
<sequence>MDCNTFIPVRVSYKDTIIRSSGVACDDDLYSIDECEIELLEEDIRVIFVDGISNIDFSNRVHNLALKSMDLTLVVKDLRCRIGFNTLYNKIFNIWKSTHPLKPIDIENNYFLVKFFTCSDYLKVITDGPWIIFGHYLTIEPWSTYFSTSQSHPSRIMAWICLLGLWITCYKRTHLEAIVDGDALCSDTDILREEATTYFSRLFVLGGCVSCIVT</sequence>
<dbReference type="InterPro" id="IPR040256">
    <property type="entry name" value="At4g02000-like"/>
</dbReference>